<reference evidence="1 2" key="1">
    <citation type="submission" date="2016-10" db="EMBL/GenBank/DDBJ databases">
        <authorList>
            <person name="de Groot N.N."/>
        </authorList>
    </citation>
    <scope>NUCLEOTIDE SEQUENCE [LARGE SCALE GENOMIC DNA]</scope>
    <source>
        <strain evidence="1 2">AR40</strain>
    </source>
</reference>
<dbReference type="Proteomes" id="UP000182584">
    <property type="component" value="Unassembled WGS sequence"/>
</dbReference>
<dbReference type="OrthoDB" id="1998276at2"/>
<evidence type="ECO:0000313" key="1">
    <source>
        <dbReference type="EMBL" id="SER58827.1"/>
    </source>
</evidence>
<evidence type="ECO:0000313" key="2">
    <source>
        <dbReference type="Proteomes" id="UP000182584"/>
    </source>
</evidence>
<sequence length="226" mass="26170">MLRLSLRHISEVYLYEYYNNPDEYEISDIDLARPHLDKGNEFLTQQNNNEALQEFLVANMENPVSFEAISGIIICCKRLGDIEGAYKYTNEMYDICCTRAELATYYRNMGWYYLEKYKPDLSASLYRYSTYFVESEAAEQEIKYLETALNKSMGQELSDKIIEILEQNGIPTGPSNITLALLIKAGEEAESSGNYVQANDCYMMVYDLTQDEEIGNRIKIINDRMM</sequence>
<dbReference type="SUPFAM" id="SSF48452">
    <property type="entry name" value="TPR-like"/>
    <property type="match status" value="1"/>
</dbReference>
<name>A0A1H9QEJ4_BUTFI</name>
<dbReference type="AlphaFoldDB" id="A0A1H9QEJ4"/>
<proteinExistence type="predicted"/>
<evidence type="ECO:0008006" key="3">
    <source>
        <dbReference type="Google" id="ProtNLM"/>
    </source>
</evidence>
<dbReference type="InterPro" id="IPR011990">
    <property type="entry name" value="TPR-like_helical_dom_sf"/>
</dbReference>
<accession>A0A1H9QEJ4</accession>
<dbReference type="RefSeq" id="WP_074755361.1">
    <property type="nucleotide sequence ID" value="NZ_FOGJ01000007.1"/>
</dbReference>
<organism evidence="1 2">
    <name type="scientific">Butyrivibrio fibrisolvens</name>
    <dbReference type="NCBI Taxonomy" id="831"/>
    <lineage>
        <taxon>Bacteria</taxon>
        <taxon>Bacillati</taxon>
        <taxon>Bacillota</taxon>
        <taxon>Clostridia</taxon>
        <taxon>Lachnospirales</taxon>
        <taxon>Lachnospiraceae</taxon>
        <taxon>Butyrivibrio</taxon>
    </lineage>
</organism>
<dbReference type="EMBL" id="FOGJ01000007">
    <property type="protein sequence ID" value="SER58827.1"/>
    <property type="molecule type" value="Genomic_DNA"/>
</dbReference>
<dbReference type="Gene3D" id="1.25.40.10">
    <property type="entry name" value="Tetratricopeptide repeat domain"/>
    <property type="match status" value="1"/>
</dbReference>
<protein>
    <recommendedName>
        <fullName evidence="3">Tetratricopeptide repeat-containing protein</fullName>
    </recommendedName>
</protein>
<gene>
    <name evidence="1" type="ORF">SAMN04487884_107138</name>
</gene>